<keyword evidence="8 9" id="KW-0472">Membrane</keyword>
<evidence type="ECO:0000256" key="3">
    <source>
        <dbReference type="ARBA" id="ARBA00022679"/>
    </source>
</evidence>
<dbReference type="PANTHER" id="PTHR31646:SF1">
    <property type="entry name" value="ALPHA-1,2-MANNOSYLTRANSFERASE MNN2"/>
    <property type="match status" value="1"/>
</dbReference>
<comment type="caution">
    <text evidence="10">The sequence shown here is derived from an EMBL/GenBank/DDBJ whole genome shotgun (WGS) entry which is preliminary data.</text>
</comment>
<dbReference type="InterPro" id="IPR022751">
    <property type="entry name" value="Alpha_mannosyltransferase"/>
</dbReference>
<keyword evidence="5" id="KW-0735">Signal-anchor</keyword>
<dbReference type="AlphaFoldDB" id="A0AAD9FQX3"/>
<evidence type="ECO:0000256" key="4">
    <source>
        <dbReference type="ARBA" id="ARBA00022692"/>
    </source>
</evidence>
<dbReference type="SUPFAM" id="SSF53448">
    <property type="entry name" value="Nucleotide-diphospho-sugar transferases"/>
    <property type="match status" value="1"/>
</dbReference>
<keyword evidence="7" id="KW-0333">Golgi apparatus</keyword>
<keyword evidence="10" id="KW-0328">Glycosyltransferase</keyword>
<evidence type="ECO:0000256" key="1">
    <source>
        <dbReference type="ARBA" id="ARBA00004323"/>
    </source>
</evidence>
<dbReference type="InterPro" id="IPR029044">
    <property type="entry name" value="Nucleotide-diphossugar_trans"/>
</dbReference>
<dbReference type="GO" id="GO:0000026">
    <property type="term" value="F:alpha-1,2-mannosyltransferase activity"/>
    <property type="evidence" value="ECO:0007669"/>
    <property type="project" value="TreeGrafter"/>
</dbReference>
<evidence type="ECO:0000256" key="9">
    <source>
        <dbReference type="SAM" id="Phobius"/>
    </source>
</evidence>
<comment type="similarity">
    <text evidence="2">Belongs to the MNN1/MNT family.</text>
</comment>
<evidence type="ECO:0000256" key="5">
    <source>
        <dbReference type="ARBA" id="ARBA00022968"/>
    </source>
</evidence>
<dbReference type="EMBL" id="JAODAN010000004">
    <property type="protein sequence ID" value="KAK1924551.1"/>
    <property type="molecule type" value="Genomic_DNA"/>
</dbReference>
<dbReference type="GO" id="GO:0000139">
    <property type="term" value="C:Golgi membrane"/>
    <property type="evidence" value="ECO:0007669"/>
    <property type="project" value="UniProtKB-SubCell"/>
</dbReference>
<gene>
    <name evidence="10" type="ORF">DB88DRAFT_485895</name>
</gene>
<dbReference type="GO" id="GO:0046354">
    <property type="term" value="P:mannan biosynthetic process"/>
    <property type="evidence" value="ECO:0007669"/>
    <property type="project" value="TreeGrafter"/>
</dbReference>
<evidence type="ECO:0000313" key="11">
    <source>
        <dbReference type="Proteomes" id="UP001182556"/>
    </source>
</evidence>
<evidence type="ECO:0000256" key="7">
    <source>
        <dbReference type="ARBA" id="ARBA00023034"/>
    </source>
</evidence>
<keyword evidence="6 9" id="KW-1133">Transmembrane helix</keyword>
<evidence type="ECO:0000256" key="6">
    <source>
        <dbReference type="ARBA" id="ARBA00022989"/>
    </source>
</evidence>
<dbReference type="PANTHER" id="PTHR31646">
    <property type="entry name" value="ALPHA-1,2-MANNOSYLTRANSFERASE MNN2"/>
    <property type="match status" value="1"/>
</dbReference>
<dbReference type="Proteomes" id="UP001182556">
    <property type="component" value="Unassembled WGS sequence"/>
</dbReference>
<name>A0AAD9FQX3_PAPLA</name>
<dbReference type="Gene3D" id="3.90.550.10">
    <property type="entry name" value="Spore Coat Polysaccharide Biosynthesis Protein SpsA, Chain A"/>
    <property type="match status" value="1"/>
</dbReference>
<sequence>MSLLATLRRQLKTSLSTRLLIPLVVFLLCLGYIYHSPLRLGQTASYPPTTDFDTKPAYDTHTLTLPPLDPVYAPTFPDLHLPSVFDTPLLRPLAARLHDLLSRPGLDLAEANAANKRHCPVEIGDSISDLRGEIPFWESLTKEDIAERRAGVVKWLEGMVESGQEVVANGQSLQGRGIVMTGGNQDTTERLITALRHLRRLNVRLPVEVFHFPGELQDGNQRREIEEFGATIREIVGLDKKQGVWKNFEIKGPALIQSSFREVLYLDSDNVPLRDPTHLFDAPLYTDHGRAVFWPDISKDHPSNAIWRVVGKPCSYRSWTFESGQMIIDKAGNRGLNLAALLIAQEMQREGHDFWFHFCSGDKDTFRWAFEMLDLEYEESPRWMSLLGTFNPFDNNRFCGHTVLQYDLVIPDGHERQLPLFAHSNLLKHTGTLGLHRGNLFTHVKRMSDDSAHLQTLNHANQYVYEGPQRGLCTDLEWTSTVDQVPPEERERVRIETIPVEEIEGNVFAGFEDVWFDEGGRIGGW</sequence>
<dbReference type="Pfam" id="PF11051">
    <property type="entry name" value="Mannosyl_trans3"/>
    <property type="match status" value="2"/>
</dbReference>
<keyword evidence="4 9" id="KW-0812">Transmembrane</keyword>
<evidence type="ECO:0000256" key="8">
    <source>
        <dbReference type="ARBA" id="ARBA00023136"/>
    </source>
</evidence>
<feature type="transmembrane region" description="Helical" evidence="9">
    <location>
        <begin position="15"/>
        <end position="34"/>
    </location>
</feature>
<evidence type="ECO:0000256" key="2">
    <source>
        <dbReference type="ARBA" id="ARBA00009105"/>
    </source>
</evidence>
<protein>
    <submittedName>
        <fullName evidence="10">Mannosyltransferase putative-domain-containing protein</fullName>
    </submittedName>
</protein>
<keyword evidence="3" id="KW-0808">Transferase</keyword>
<accession>A0AAD9FQX3</accession>
<proteinExistence type="inferred from homology"/>
<reference evidence="10" key="1">
    <citation type="submission" date="2023-02" db="EMBL/GenBank/DDBJ databases">
        <title>Identification and recombinant expression of a fungal hydrolase from Papiliotrema laurentii that hydrolyzes apple cutin and clears colloidal polyester polyurethane.</title>
        <authorList>
            <consortium name="DOE Joint Genome Institute"/>
            <person name="Roman V.A."/>
            <person name="Bojanowski C."/>
            <person name="Crable B.R."/>
            <person name="Wagner D.N."/>
            <person name="Hung C.S."/>
            <person name="Nadeau L.J."/>
            <person name="Schratz L."/>
            <person name="Haridas S."/>
            <person name="Pangilinan J."/>
            <person name="Lipzen A."/>
            <person name="Na H."/>
            <person name="Yan M."/>
            <person name="Ng V."/>
            <person name="Grigoriev I.V."/>
            <person name="Spatafora J.W."/>
            <person name="Barlow D."/>
            <person name="Biffinger J."/>
            <person name="Kelley-Loughnane N."/>
            <person name="Varaljay V.A."/>
            <person name="Crookes-Goodson W.J."/>
        </authorList>
    </citation>
    <scope>NUCLEOTIDE SEQUENCE</scope>
    <source>
        <strain evidence="10">5307AH</strain>
    </source>
</reference>
<evidence type="ECO:0000313" key="10">
    <source>
        <dbReference type="EMBL" id="KAK1924551.1"/>
    </source>
</evidence>
<comment type="subcellular location">
    <subcellularLocation>
        <location evidence="1">Golgi apparatus membrane</location>
        <topology evidence="1">Single-pass type II membrane protein</topology>
    </subcellularLocation>
</comment>
<keyword evidence="11" id="KW-1185">Reference proteome</keyword>
<organism evidence="10 11">
    <name type="scientific">Papiliotrema laurentii</name>
    <name type="common">Cryptococcus laurentii</name>
    <dbReference type="NCBI Taxonomy" id="5418"/>
    <lineage>
        <taxon>Eukaryota</taxon>
        <taxon>Fungi</taxon>
        <taxon>Dikarya</taxon>
        <taxon>Basidiomycota</taxon>
        <taxon>Agaricomycotina</taxon>
        <taxon>Tremellomycetes</taxon>
        <taxon>Tremellales</taxon>
        <taxon>Rhynchogastremaceae</taxon>
        <taxon>Papiliotrema</taxon>
    </lineage>
</organism>